<evidence type="ECO:0000256" key="1">
    <source>
        <dbReference type="SAM" id="MobiDB-lite"/>
    </source>
</evidence>
<evidence type="ECO:0000313" key="3">
    <source>
        <dbReference type="Proteomes" id="UP001454036"/>
    </source>
</evidence>
<feature type="compositionally biased region" description="Basic and acidic residues" evidence="1">
    <location>
        <begin position="283"/>
        <end position="293"/>
    </location>
</feature>
<evidence type="ECO:0000313" key="2">
    <source>
        <dbReference type="EMBL" id="GAA0177514.1"/>
    </source>
</evidence>
<name>A0AAV3RND4_LITER</name>
<organism evidence="2 3">
    <name type="scientific">Lithospermum erythrorhizon</name>
    <name type="common">Purple gromwell</name>
    <name type="synonym">Lithospermum officinale var. erythrorhizon</name>
    <dbReference type="NCBI Taxonomy" id="34254"/>
    <lineage>
        <taxon>Eukaryota</taxon>
        <taxon>Viridiplantae</taxon>
        <taxon>Streptophyta</taxon>
        <taxon>Embryophyta</taxon>
        <taxon>Tracheophyta</taxon>
        <taxon>Spermatophyta</taxon>
        <taxon>Magnoliopsida</taxon>
        <taxon>eudicotyledons</taxon>
        <taxon>Gunneridae</taxon>
        <taxon>Pentapetalae</taxon>
        <taxon>asterids</taxon>
        <taxon>lamiids</taxon>
        <taxon>Boraginales</taxon>
        <taxon>Boraginaceae</taxon>
        <taxon>Boraginoideae</taxon>
        <taxon>Lithospermeae</taxon>
        <taxon>Lithospermum</taxon>
    </lineage>
</organism>
<gene>
    <name evidence="2" type="ORF">LIER_42140</name>
</gene>
<comment type="caution">
    <text evidence="2">The sequence shown here is derived from an EMBL/GenBank/DDBJ whole genome shotgun (WGS) entry which is preliminary data.</text>
</comment>
<sequence length="301" mass="33818">MDTEILRSLMNCSLTKEEAKPVLLEEEDLIDGVIECEASVFVKIHSLNLSRELVARGDPLEVSLMSVNSVFKCVDLKEEFYTKEVASKLSSSFMACEIMELRRDMAGKKFFRVKATVNVHQPIRRLVNFQVEMMQGAGYLAYERLPHCASIVVISSRLNVEEETNGRDNVSDPISPKFKTTLNANYLDLHATFNSETANLLPHGTVVGFTEAITFFDFQNMAPTISQPKESSLQKVLPEGKRILKGSHSKGMGLRKRHHPYHKDDGTHSPGKKTLLSDSQLDYSKDLDSRAEVARQPSRTP</sequence>
<dbReference type="AlphaFoldDB" id="A0AAV3RND4"/>
<protein>
    <submittedName>
        <fullName evidence="2">Uncharacterized protein</fullName>
    </submittedName>
</protein>
<dbReference type="Proteomes" id="UP001454036">
    <property type="component" value="Unassembled WGS sequence"/>
</dbReference>
<feature type="compositionally biased region" description="Basic residues" evidence="1">
    <location>
        <begin position="245"/>
        <end position="261"/>
    </location>
</feature>
<accession>A0AAV3RND4</accession>
<dbReference type="EMBL" id="BAABME010028235">
    <property type="protein sequence ID" value="GAA0177514.1"/>
    <property type="molecule type" value="Genomic_DNA"/>
</dbReference>
<keyword evidence="3" id="KW-1185">Reference proteome</keyword>
<feature type="region of interest" description="Disordered" evidence="1">
    <location>
        <begin position="245"/>
        <end position="301"/>
    </location>
</feature>
<proteinExistence type="predicted"/>
<reference evidence="2 3" key="1">
    <citation type="submission" date="2024-01" db="EMBL/GenBank/DDBJ databases">
        <title>The complete chloroplast genome sequence of Lithospermum erythrorhizon: insights into the phylogenetic relationship among Boraginaceae species and the maternal lineages of purple gromwells.</title>
        <authorList>
            <person name="Okada T."/>
            <person name="Watanabe K."/>
        </authorList>
    </citation>
    <scope>NUCLEOTIDE SEQUENCE [LARGE SCALE GENOMIC DNA]</scope>
</reference>